<comment type="caution">
    <text evidence="1">The sequence shown here is derived from an EMBL/GenBank/DDBJ whole genome shotgun (WGS) entry which is preliminary data.</text>
</comment>
<sequence length="95" mass="10383">MIVRIEVEGSRAGFYEYRVSFESEELYADAGLQSVIDCLVGAVEGMAPDVLAAEVWYRGIVSGTYALEVIGRNVDQVAQHAENTAEAIREVLGEE</sequence>
<accession>A0A318SSX0</accession>
<name>A0A318SSX0_9BURK</name>
<gene>
    <name evidence="1" type="ORF">DFQ15_11216</name>
</gene>
<evidence type="ECO:0000313" key="2">
    <source>
        <dbReference type="Proteomes" id="UP000247540"/>
    </source>
</evidence>
<protein>
    <submittedName>
        <fullName evidence="1">Uncharacterized protein</fullName>
    </submittedName>
</protein>
<dbReference type="Proteomes" id="UP000247540">
    <property type="component" value="Unassembled WGS sequence"/>
</dbReference>
<reference evidence="1 2" key="1">
    <citation type="submission" date="2018-06" db="EMBL/GenBank/DDBJ databases">
        <title>Genomic Encyclopedia of Type Strains, Phase III (KMG-III): the genomes of soil and plant-associated and newly described type strains.</title>
        <authorList>
            <person name="Whitman W."/>
        </authorList>
    </citation>
    <scope>NUCLEOTIDE SEQUENCE [LARGE SCALE GENOMIC DNA]</scope>
    <source>
        <strain evidence="1 2">CECT 7646</strain>
    </source>
</reference>
<dbReference type="OrthoDB" id="8906451at2"/>
<evidence type="ECO:0000313" key="1">
    <source>
        <dbReference type="EMBL" id="PYE77766.1"/>
    </source>
</evidence>
<keyword evidence="2" id="KW-1185">Reference proteome</keyword>
<dbReference type="AlphaFoldDB" id="A0A318SSX0"/>
<dbReference type="RefSeq" id="WP_055837795.1">
    <property type="nucleotide sequence ID" value="NZ_JAMOFZ010000012.1"/>
</dbReference>
<dbReference type="EMBL" id="QJTC01000012">
    <property type="protein sequence ID" value="PYE77766.1"/>
    <property type="molecule type" value="Genomic_DNA"/>
</dbReference>
<proteinExistence type="predicted"/>
<organism evidence="1 2">
    <name type="scientific">Xylophilus ampelinus</name>
    <dbReference type="NCBI Taxonomy" id="54067"/>
    <lineage>
        <taxon>Bacteria</taxon>
        <taxon>Pseudomonadati</taxon>
        <taxon>Pseudomonadota</taxon>
        <taxon>Betaproteobacteria</taxon>
        <taxon>Burkholderiales</taxon>
        <taxon>Xylophilus</taxon>
    </lineage>
</organism>